<evidence type="ECO:0000313" key="3">
    <source>
        <dbReference type="Proteomes" id="UP001610335"/>
    </source>
</evidence>
<feature type="compositionally biased region" description="Gly residues" evidence="1">
    <location>
        <begin position="71"/>
        <end position="80"/>
    </location>
</feature>
<dbReference type="Proteomes" id="UP001610335">
    <property type="component" value="Unassembled WGS sequence"/>
</dbReference>
<evidence type="ECO:0000256" key="1">
    <source>
        <dbReference type="SAM" id="MobiDB-lite"/>
    </source>
</evidence>
<accession>A0ABR4I200</accession>
<evidence type="ECO:0000313" key="2">
    <source>
        <dbReference type="EMBL" id="KAL2821765.1"/>
    </source>
</evidence>
<name>A0ABR4I200_9EURO</name>
<feature type="compositionally biased region" description="Acidic residues" evidence="1">
    <location>
        <begin position="228"/>
        <end position="237"/>
    </location>
</feature>
<feature type="region of interest" description="Disordered" evidence="1">
    <location>
        <begin position="214"/>
        <end position="237"/>
    </location>
</feature>
<sequence>MPLRWIPENDQLLLLKILEIHNISVDTKKVAEAWPKTPNQENPTPRAITERLVRMRQMVKSTGNSKSQFGIGKGAPGSTGGQITSSATSTPRKASAVPVSTPDSKRKRAIKAELGSPSNFELDLDAECEAEEEFEMFDTPSKKVKGRGLFPAAASSTAVGKEAKLEQGDVQIGSTLNLGGQDGESPIKQRRTRIGRTSTMRYGMVNYDEEDTCNADSSASEFVPEGAFEVEDDEDFA</sequence>
<feature type="compositionally biased region" description="Polar residues" evidence="1">
    <location>
        <begin position="81"/>
        <end position="92"/>
    </location>
</feature>
<comment type="caution">
    <text evidence="2">The sequence shown here is derived from an EMBL/GenBank/DDBJ whole genome shotgun (WGS) entry which is preliminary data.</text>
</comment>
<organism evidence="2 3">
    <name type="scientific">Aspergillus cavernicola</name>
    <dbReference type="NCBI Taxonomy" id="176166"/>
    <lineage>
        <taxon>Eukaryota</taxon>
        <taxon>Fungi</taxon>
        <taxon>Dikarya</taxon>
        <taxon>Ascomycota</taxon>
        <taxon>Pezizomycotina</taxon>
        <taxon>Eurotiomycetes</taxon>
        <taxon>Eurotiomycetidae</taxon>
        <taxon>Eurotiales</taxon>
        <taxon>Aspergillaceae</taxon>
        <taxon>Aspergillus</taxon>
        <taxon>Aspergillus subgen. Nidulantes</taxon>
    </lineage>
</organism>
<gene>
    <name evidence="2" type="ORF">BDW59DRAFT_164103</name>
</gene>
<feature type="region of interest" description="Disordered" evidence="1">
    <location>
        <begin position="59"/>
        <end position="107"/>
    </location>
</feature>
<feature type="compositionally biased region" description="Polar residues" evidence="1">
    <location>
        <begin position="59"/>
        <end position="68"/>
    </location>
</feature>
<proteinExistence type="predicted"/>
<dbReference type="EMBL" id="JBFXLS010000062">
    <property type="protein sequence ID" value="KAL2821765.1"/>
    <property type="molecule type" value="Genomic_DNA"/>
</dbReference>
<protein>
    <submittedName>
        <fullName evidence="2">Uncharacterized protein</fullName>
    </submittedName>
</protein>
<reference evidence="2 3" key="1">
    <citation type="submission" date="2024-07" db="EMBL/GenBank/DDBJ databases">
        <title>Section-level genome sequencing and comparative genomics of Aspergillus sections Usti and Cavernicolus.</title>
        <authorList>
            <consortium name="Lawrence Berkeley National Laboratory"/>
            <person name="Nybo J.L."/>
            <person name="Vesth T.C."/>
            <person name="Theobald S."/>
            <person name="Frisvad J.C."/>
            <person name="Larsen T.O."/>
            <person name="Kjaerboelling I."/>
            <person name="Rothschild-Mancinelli K."/>
            <person name="Lyhne E.K."/>
            <person name="Kogle M.E."/>
            <person name="Barry K."/>
            <person name="Clum A."/>
            <person name="Na H."/>
            <person name="Ledsgaard L."/>
            <person name="Lin J."/>
            <person name="Lipzen A."/>
            <person name="Kuo A."/>
            <person name="Riley R."/>
            <person name="Mondo S."/>
            <person name="LaButti K."/>
            <person name="Haridas S."/>
            <person name="Pangalinan J."/>
            <person name="Salamov A.A."/>
            <person name="Simmons B.A."/>
            <person name="Magnuson J.K."/>
            <person name="Chen J."/>
            <person name="Drula E."/>
            <person name="Henrissat B."/>
            <person name="Wiebenga A."/>
            <person name="Lubbers R.J."/>
            <person name="Gomes A.C."/>
            <person name="Makela M.R."/>
            <person name="Stajich J."/>
            <person name="Grigoriev I.V."/>
            <person name="Mortensen U.H."/>
            <person name="De vries R.P."/>
            <person name="Baker S.E."/>
            <person name="Andersen M.R."/>
        </authorList>
    </citation>
    <scope>NUCLEOTIDE SEQUENCE [LARGE SCALE GENOMIC DNA]</scope>
    <source>
        <strain evidence="2 3">CBS 600.67</strain>
    </source>
</reference>
<keyword evidence="3" id="KW-1185">Reference proteome</keyword>